<dbReference type="Gene3D" id="3.30.450.90">
    <property type="match status" value="1"/>
</dbReference>
<dbReference type="GO" id="GO:0005524">
    <property type="term" value="F:ATP binding"/>
    <property type="evidence" value="ECO:0007669"/>
    <property type="project" value="UniProtKB-KW"/>
</dbReference>
<dbReference type="Gene3D" id="3.40.50.300">
    <property type="entry name" value="P-loop containing nucleotide triphosphate hydrolases"/>
    <property type="match status" value="1"/>
</dbReference>
<comment type="similarity">
    <text evidence="1">Belongs to the GSP E family.</text>
</comment>
<evidence type="ECO:0000256" key="3">
    <source>
        <dbReference type="ARBA" id="ARBA00022840"/>
    </source>
</evidence>
<feature type="domain" description="Bacterial type II secretion system protein E" evidence="4">
    <location>
        <begin position="375"/>
        <end position="389"/>
    </location>
</feature>
<dbReference type="CDD" id="cd01129">
    <property type="entry name" value="PulE-GspE-like"/>
    <property type="match status" value="1"/>
</dbReference>
<dbReference type="PANTHER" id="PTHR30258">
    <property type="entry name" value="TYPE II SECRETION SYSTEM PROTEIN GSPE-RELATED"/>
    <property type="match status" value="1"/>
</dbReference>
<dbReference type="Proteomes" id="UP000017753">
    <property type="component" value="Chromosome"/>
</dbReference>
<dbReference type="EMBL" id="CP009974">
    <property type="protein sequence ID" value="AJA15714.1"/>
    <property type="molecule type" value="Genomic_DNA"/>
</dbReference>
<sequence>MPAKNPAKISAYPRELLAQARLQATDERLLDCLERLTCDTPDTFTRRLGLTLHYPVLDSHSLLASTPRFDKVALAQCLKRECVLIEQGGQLLGVFADPFDPARLAWIDDVLQGAPLYLAHAADLATFLARHEESFHAVDALDHDAEASSEGDPLQRLSLASISEDQSRVVKLVNSTLYDALKLHASDIHLGMTGQGLTIKYRIDGVLNGAGKASGSAFADQVISRIKVMAELDIGEKRVPQDGRFKVAVGDRQIDFRVSIMPSIFGEDAVLRVLDKQDLSDRVSGVQLQALGFADETLRALRRLAAEPYGMILVTGPTGSGKTTTLYAMISEINHGVDKIITIEDPVEYQLPGVLQIPVNEKKGLTFARGLRSILRHDPDKILVGEIRDPDTAQIAVQSALTGHLVFTTIHANNVFDVIGRFSQMQVDPYSFVSALNAVLAQRLIRLACPHCATPCEHDDDTLYGSGLTREGVAGWTFVRVKGCGHCRGSGYRGRSAIAELLHLDDDLRQMIVERRPLAQIKTLACQRGLRLLRASALDLVRDGRTTLEEINRVTFI</sequence>
<dbReference type="SUPFAM" id="SSF160246">
    <property type="entry name" value="EspE N-terminal domain-like"/>
    <property type="match status" value="1"/>
</dbReference>
<dbReference type="GO" id="GO:0005886">
    <property type="term" value="C:plasma membrane"/>
    <property type="evidence" value="ECO:0007669"/>
    <property type="project" value="TreeGrafter"/>
</dbReference>
<accession>A0AA34WT30</accession>
<dbReference type="Pfam" id="PF00437">
    <property type="entry name" value="T2SSE"/>
    <property type="match status" value="1"/>
</dbReference>
<evidence type="ECO:0000256" key="2">
    <source>
        <dbReference type="ARBA" id="ARBA00022741"/>
    </source>
</evidence>
<evidence type="ECO:0000256" key="1">
    <source>
        <dbReference type="ARBA" id="ARBA00006611"/>
    </source>
</evidence>
<dbReference type="SUPFAM" id="SSF52540">
    <property type="entry name" value="P-loop containing nucleoside triphosphate hydrolases"/>
    <property type="match status" value="1"/>
</dbReference>
<organism evidence="5 6">
    <name type="scientific">Pseudomonas putida S12</name>
    <dbReference type="NCBI Taxonomy" id="1215087"/>
    <lineage>
        <taxon>Bacteria</taxon>
        <taxon>Pseudomonadati</taxon>
        <taxon>Pseudomonadota</taxon>
        <taxon>Gammaproteobacteria</taxon>
        <taxon>Pseudomonadales</taxon>
        <taxon>Pseudomonadaceae</taxon>
        <taxon>Pseudomonas</taxon>
    </lineage>
</organism>
<keyword evidence="2" id="KW-0547">Nucleotide-binding</keyword>
<keyword evidence="3" id="KW-0067">ATP-binding</keyword>
<name>A0AA34WT30_PSEPU</name>
<evidence type="ECO:0000313" key="5">
    <source>
        <dbReference type="EMBL" id="AJA15714.1"/>
    </source>
</evidence>
<reference evidence="5 6" key="1">
    <citation type="submission" date="2014-11" db="EMBL/GenBank/DDBJ databases">
        <title>Complete genome sequence of Pseudomonas putida S12 including megaplasmid pTTS12.</title>
        <authorList>
            <person name="Kuepper J."/>
            <person name="Ruijssenaars H.J."/>
            <person name="Blank L.M."/>
            <person name="de Winde J.H."/>
            <person name="Wierckx N."/>
        </authorList>
    </citation>
    <scope>NUCLEOTIDE SEQUENCE [LARGE SCALE GENOMIC DNA]</scope>
    <source>
        <strain evidence="5 6">S12</strain>
    </source>
</reference>
<dbReference type="PANTHER" id="PTHR30258:SF1">
    <property type="entry name" value="PROTEIN TRANSPORT PROTEIN HOFB HOMOLOG"/>
    <property type="match status" value="1"/>
</dbReference>
<dbReference type="PROSITE" id="PS00662">
    <property type="entry name" value="T2SP_E"/>
    <property type="match status" value="1"/>
</dbReference>
<dbReference type="InterPro" id="IPR001482">
    <property type="entry name" value="T2SS/T4SS_dom"/>
</dbReference>
<evidence type="ECO:0000259" key="4">
    <source>
        <dbReference type="PROSITE" id="PS00662"/>
    </source>
</evidence>
<proteinExistence type="inferred from homology"/>
<dbReference type="InterPro" id="IPR027417">
    <property type="entry name" value="P-loop_NTPase"/>
</dbReference>
<dbReference type="RefSeq" id="WP_014590780.1">
    <property type="nucleotide sequence ID" value="NZ_ALNR01000154.1"/>
</dbReference>
<dbReference type="AlphaFoldDB" id="A0AA34WT30"/>
<gene>
    <name evidence="5" type="ORF">RPPX_20945</name>
</gene>
<reference evidence="5 6" key="2">
    <citation type="submission" date="2014-11" db="EMBL/GenBank/DDBJ databases">
        <title>Draft genome sequence of the solvent-tolerant Pseudomonas putida S12 including megaplasmid pTTS12.</title>
        <authorList>
            <person name="Wierckx N."/>
            <person name="Nijkamp J."/>
            <person name="Ballerstedt H."/>
            <person name="Siezen R.J."/>
            <person name="Wels M."/>
            <person name="de Ridder D."/>
            <person name="de Winde J.H."/>
            <person name="Ruijssenaars H.J."/>
        </authorList>
    </citation>
    <scope>NUCLEOTIDE SEQUENCE [LARGE SCALE GENOMIC DNA]</scope>
    <source>
        <strain evidence="5 6">S12</strain>
    </source>
</reference>
<protein>
    <submittedName>
        <fullName evidence="5">General secretion pathway protein GspE</fullName>
    </submittedName>
</protein>
<evidence type="ECO:0000313" key="6">
    <source>
        <dbReference type="Proteomes" id="UP000017753"/>
    </source>
</evidence>
<dbReference type="InterPro" id="IPR037257">
    <property type="entry name" value="T2SS_E_N_sf"/>
</dbReference>
<dbReference type="GO" id="GO:0016887">
    <property type="term" value="F:ATP hydrolysis activity"/>
    <property type="evidence" value="ECO:0007669"/>
    <property type="project" value="TreeGrafter"/>
</dbReference>